<dbReference type="CDD" id="cd17033">
    <property type="entry name" value="DR1245-like"/>
    <property type="match status" value="1"/>
</dbReference>
<dbReference type="Pfam" id="PF10722">
    <property type="entry name" value="YbjN"/>
    <property type="match status" value="1"/>
</dbReference>
<organism evidence="1 2">
    <name type="scientific">Albimonas pacifica</name>
    <dbReference type="NCBI Taxonomy" id="1114924"/>
    <lineage>
        <taxon>Bacteria</taxon>
        <taxon>Pseudomonadati</taxon>
        <taxon>Pseudomonadota</taxon>
        <taxon>Alphaproteobacteria</taxon>
        <taxon>Rhodobacterales</taxon>
        <taxon>Paracoccaceae</taxon>
        <taxon>Albimonas</taxon>
    </lineage>
</organism>
<reference evidence="1 2" key="1">
    <citation type="submission" date="2016-10" db="EMBL/GenBank/DDBJ databases">
        <authorList>
            <person name="de Groot N.N."/>
        </authorList>
    </citation>
    <scope>NUCLEOTIDE SEQUENCE [LARGE SCALE GENOMIC DNA]</scope>
    <source>
        <strain evidence="1 2">CGMCC 1.11030</strain>
    </source>
</reference>
<dbReference type="OrthoDB" id="9792176at2"/>
<keyword evidence="2" id="KW-1185">Reference proteome</keyword>
<dbReference type="InterPro" id="IPR019660">
    <property type="entry name" value="Put_sensory_transdc_reg_YbjN"/>
</dbReference>
<dbReference type="RefSeq" id="WP_092863275.1">
    <property type="nucleotide sequence ID" value="NZ_FOQH01000010.1"/>
</dbReference>
<sequence>MDALEHDLSTEDLHPIDLVETLAERREWEFDRVGHDQIAMAVEGAWRTYSVSLAWSGYDDMLRLVSTFDMDPPKDRLPELYRALDKANDQMWGGAFSLWPEHKLMVYRYGLVMAGGGCATGGQVDAMMRAAIENSERFYPAFQLVCWGGAGADEALEIAISGNYGRA</sequence>
<dbReference type="AlphaFoldDB" id="A0A1I3LM91"/>
<evidence type="ECO:0000313" key="1">
    <source>
        <dbReference type="EMBL" id="SFI85868.1"/>
    </source>
</evidence>
<protein>
    <recommendedName>
        <fullName evidence="3">Diacylglyceryl transferase</fullName>
    </recommendedName>
</protein>
<dbReference type="STRING" id="1114924.SAMN05216258_11098"/>
<dbReference type="EMBL" id="FOQH01000010">
    <property type="protein sequence ID" value="SFI85868.1"/>
    <property type="molecule type" value="Genomic_DNA"/>
</dbReference>
<dbReference type="Proteomes" id="UP000199377">
    <property type="component" value="Unassembled WGS sequence"/>
</dbReference>
<evidence type="ECO:0000313" key="2">
    <source>
        <dbReference type="Proteomes" id="UP000199377"/>
    </source>
</evidence>
<name>A0A1I3LM91_9RHOB</name>
<accession>A0A1I3LM91</accession>
<proteinExistence type="predicted"/>
<gene>
    <name evidence="1" type="ORF">SAMN05216258_11098</name>
</gene>
<evidence type="ECO:0008006" key="3">
    <source>
        <dbReference type="Google" id="ProtNLM"/>
    </source>
</evidence>